<dbReference type="OrthoDB" id="206201at2759"/>
<sequence length="130" mass="15015">MYDLEEIENNILGLKPRNTYNFLSGTSFSALLTSEHPDIEFNQSILRKMLENSLKDILEAGELQLILISVILISVILISILEVLLLLGKPGISETSLLIMELIIEWWIRRMFQARLVVRGRTIFRFLELL</sequence>
<organism evidence="2 3">
    <name type="scientific">Neocallimastix californiae</name>
    <dbReference type="NCBI Taxonomy" id="1754190"/>
    <lineage>
        <taxon>Eukaryota</taxon>
        <taxon>Fungi</taxon>
        <taxon>Fungi incertae sedis</taxon>
        <taxon>Chytridiomycota</taxon>
        <taxon>Chytridiomycota incertae sedis</taxon>
        <taxon>Neocallimastigomycetes</taxon>
        <taxon>Neocallimastigales</taxon>
        <taxon>Neocallimastigaceae</taxon>
        <taxon>Neocallimastix</taxon>
    </lineage>
</organism>
<keyword evidence="1" id="KW-0472">Membrane</keyword>
<evidence type="ECO:0000313" key="2">
    <source>
        <dbReference type="EMBL" id="ORY38069.1"/>
    </source>
</evidence>
<dbReference type="Proteomes" id="UP000193920">
    <property type="component" value="Unassembled WGS sequence"/>
</dbReference>
<protein>
    <submittedName>
        <fullName evidence="2">Uncharacterized protein</fullName>
    </submittedName>
</protein>
<feature type="transmembrane region" description="Helical" evidence="1">
    <location>
        <begin position="63"/>
        <end position="87"/>
    </location>
</feature>
<keyword evidence="3" id="KW-1185">Reference proteome</keyword>
<gene>
    <name evidence="2" type="ORF">LY90DRAFT_510976</name>
</gene>
<reference evidence="2 3" key="1">
    <citation type="submission" date="2016-08" db="EMBL/GenBank/DDBJ databases">
        <title>A Parts List for Fungal Cellulosomes Revealed by Comparative Genomics.</title>
        <authorList>
            <consortium name="DOE Joint Genome Institute"/>
            <person name="Haitjema C.H."/>
            <person name="Gilmore S.P."/>
            <person name="Henske J.K."/>
            <person name="Solomon K.V."/>
            <person name="De Groot R."/>
            <person name="Kuo A."/>
            <person name="Mondo S.J."/>
            <person name="Salamov A.A."/>
            <person name="Labutti K."/>
            <person name="Zhao Z."/>
            <person name="Chiniquy J."/>
            <person name="Barry K."/>
            <person name="Brewer H.M."/>
            <person name="Purvine S.O."/>
            <person name="Wright A.T."/>
            <person name="Boxma B."/>
            <person name="Van Alen T."/>
            <person name="Hackstein J.H."/>
            <person name="Baker S.E."/>
            <person name="Grigoriev I.V."/>
            <person name="O'Malley M.A."/>
        </authorList>
    </citation>
    <scope>NUCLEOTIDE SEQUENCE [LARGE SCALE GENOMIC DNA]</scope>
    <source>
        <strain evidence="2 3">G1</strain>
    </source>
</reference>
<dbReference type="AlphaFoldDB" id="A0A1Y2BTJ9"/>
<keyword evidence="1" id="KW-1133">Transmembrane helix</keyword>
<name>A0A1Y2BTJ9_9FUNG</name>
<keyword evidence="1" id="KW-0812">Transmembrane</keyword>
<comment type="caution">
    <text evidence="2">The sequence shown here is derived from an EMBL/GenBank/DDBJ whole genome shotgun (WGS) entry which is preliminary data.</text>
</comment>
<proteinExistence type="predicted"/>
<accession>A0A1Y2BTJ9</accession>
<evidence type="ECO:0000256" key="1">
    <source>
        <dbReference type="SAM" id="Phobius"/>
    </source>
</evidence>
<evidence type="ECO:0000313" key="3">
    <source>
        <dbReference type="Proteomes" id="UP000193920"/>
    </source>
</evidence>
<dbReference type="EMBL" id="MCOG01000138">
    <property type="protein sequence ID" value="ORY38069.1"/>
    <property type="molecule type" value="Genomic_DNA"/>
</dbReference>